<evidence type="ECO:0000256" key="1">
    <source>
        <dbReference type="SAM" id="Phobius"/>
    </source>
</evidence>
<keyword evidence="1" id="KW-1133">Transmembrane helix</keyword>
<evidence type="ECO:0000313" key="3">
    <source>
        <dbReference type="Proteomes" id="UP001054945"/>
    </source>
</evidence>
<proteinExistence type="predicted"/>
<sequence length="105" mass="11364">MTLNFFYRFNSSKQWPPLKKVISFCLCLLISSFLFVEGHHSMMGGMSGLLGGGGGGGKRGGGSGVEALLAAGILAKLLSQHHGGEEHHHIEYVPYHYESGHHGWN</sequence>
<keyword evidence="3" id="KW-1185">Reference proteome</keyword>
<evidence type="ECO:0000313" key="2">
    <source>
        <dbReference type="EMBL" id="GIX74000.1"/>
    </source>
</evidence>
<gene>
    <name evidence="2" type="ORF">CEXT_648501</name>
</gene>
<organism evidence="2 3">
    <name type="scientific">Caerostris extrusa</name>
    <name type="common">Bark spider</name>
    <name type="synonym">Caerostris bankana</name>
    <dbReference type="NCBI Taxonomy" id="172846"/>
    <lineage>
        <taxon>Eukaryota</taxon>
        <taxon>Metazoa</taxon>
        <taxon>Ecdysozoa</taxon>
        <taxon>Arthropoda</taxon>
        <taxon>Chelicerata</taxon>
        <taxon>Arachnida</taxon>
        <taxon>Araneae</taxon>
        <taxon>Araneomorphae</taxon>
        <taxon>Entelegynae</taxon>
        <taxon>Araneoidea</taxon>
        <taxon>Araneidae</taxon>
        <taxon>Caerostris</taxon>
    </lineage>
</organism>
<comment type="caution">
    <text evidence="2">The sequence shown here is derived from an EMBL/GenBank/DDBJ whole genome shotgun (WGS) entry which is preliminary data.</text>
</comment>
<protein>
    <submittedName>
        <fullName evidence="2">Uncharacterized protein</fullName>
    </submittedName>
</protein>
<accession>A0AAV4MQ87</accession>
<dbReference type="Proteomes" id="UP001054945">
    <property type="component" value="Unassembled WGS sequence"/>
</dbReference>
<name>A0AAV4MQ87_CAEEX</name>
<dbReference type="EMBL" id="BPLR01020015">
    <property type="protein sequence ID" value="GIX74000.1"/>
    <property type="molecule type" value="Genomic_DNA"/>
</dbReference>
<keyword evidence="1" id="KW-0812">Transmembrane</keyword>
<feature type="transmembrane region" description="Helical" evidence="1">
    <location>
        <begin position="20"/>
        <end position="36"/>
    </location>
</feature>
<keyword evidence="1" id="KW-0472">Membrane</keyword>
<dbReference type="AlphaFoldDB" id="A0AAV4MQ87"/>
<reference evidence="2 3" key="1">
    <citation type="submission" date="2021-06" db="EMBL/GenBank/DDBJ databases">
        <title>Caerostris extrusa draft genome.</title>
        <authorList>
            <person name="Kono N."/>
            <person name="Arakawa K."/>
        </authorList>
    </citation>
    <scope>NUCLEOTIDE SEQUENCE [LARGE SCALE GENOMIC DNA]</scope>
</reference>